<protein>
    <recommendedName>
        <fullName evidence="4">Retrotransposon gag domain-containing protein</fullName>
    </recommendedName>
</protein>
<organism evidence="2 3">
    <name type="scientific">Spinacia oleracea</name>
    <name type="common">Spinach</name>
    <dbReference type="NCBI Taxonomy" id="3562"/>
    <lineage>
        <taxon>Eukaryota</taxon>
        <taxon>Viridiplantae</taxon>
        <taxon>Streptophyta</taxon>
        <taxon>Embryophyta</taxon>
        <taxon>Tracheophyta</taxon>
        <taxon>Spermatophyta</taxon>
        <taxon>Magnoliopsida</taxon>
        <taxon>eudicotyledons</taxon>
        <taxon>Gunneridae</taxon>
        <taxon>Pentapetalae</taxon>
        <taxon>Caryophyllales</taxon>
        <taxon>Chenopodiaceae</taxon>
        <taxon>Chenopodioideae</taxon>
        <taxon>Anserineae</taxon>
        <taxon>Spinacia</taxon>
    </lineage>
</organism>
<dbReference type="GeneID" id="110776410"/>
<proteinExistence type="predicted"/>
<keyword evidence="2" id="KW-1185">Reference proteome</keyword>
<dbReference type="RefSeq" id="XP_021836666.2">
    <property type="nucleotide sequence ID" value="XM_021980974.2"/>
</dbReference>
<evidence type="ECO:0000313" key="3">
    <source>
        <dbReference type="RefSeq" id="XP_021836666.2"/>
    </source>
</evidence>
<sequence length="386" mass="43212">MEGMSVTEHYSKFIELSRFAPEVVATEEFRSQTFESGMIMDLQLMLSGETFTSLDTLYGKAAHLFGLQQRKNGVGEKRKDVVNQNQGGNQQNQNNFKKNKGNNLFQFKGNNGGNRNNTFHNNNGNRNQSAGNGTRVYGFCEKPGHREFECWAKNGRPNQNNSQSNNRNNQNRNGGNNGNNGGNQRGATYSSLSMGIFEKLGLKELEEIEVPIVIPTDVILGMDWLAMFKAKIDCEKTKIHLTSSLGKVVSYRSFGKPRSVGIITEMELVELFSKDNPVFLCNMRNLEHVIKEQPEDILGIPPNRPIDYTIDLVPRTTPISKAPYQRAPAEMSELKGQLDDLLEKGFILGHFVSKEGVAMDPAKIKAISEWRTPKSVTDIQSFLGLI</sequence>
<dbReference type="PANTHER" id="PTHR15503:SF42">
    <property type="entry name" value="ZINC FINGER, CCHC-TYPE, RETROTRANSPOSON GAG DOMAIN, ASPARTIC PEPTIDASE DOMAIN PROTEIN-RELATED"/>
    <property type="match status" value="1"/>
</dbReference>
<dbReference type="InterPro" id="IPR043502">
    <property type="entry name" value="DNA/RNA_pol_sf"/>
</dbReference>
<reference evidence="2" key="1">
    <citation type="journal article" date="2021" name="Nat. Commun.">
        <title>Genomic analyses provide insights into spinach domestication and the genetic basis of agronomic traits.</title>
        <authorList>
            <person name="Cai X."/>
            <person name="Sun X."/>
            <person name="Xu C."/>
            <person name="Sun H."/>
            <person name="Wang X."/>
            <person name="Ge C."/>
            <person name="Zhang Z."/>
            <person name="Wang Q."/>
            <person name="Fei Z."/>
            <person name="Jiao C."/>
            <person name="Wang Q."/>
        </authorList>
    </citation>
    <scope>NUCLEOTIDE SEQUENCE [LARGE SCALE GENOMIC DNA]</scope>
    <source>
        <strain evidence="2">cv. Varoflay</strain>
    </source>
</reference>
<feature type="compositionally biased region" description="Low complexity" evidence="1">
    <location>
        <begin position="154"/>
        <end position="174"/>
    </location>
</feature>
<gene>
    <name evidence="3" type="primary">LOC110776410</name>
</gene>
<accession>A0A9R0JJ51</accession>
<evidence type="ECO:0000256" key="1">
    <source>
        <dbReference type="SAM" id="MobiDB-lite"/>
    </source>
</evidence>
<dbReference type="Gene3D" id="3.10.10.10">
    <property type="entry name" value="HIV Type 1 Reverse Transcriptase, subunit A, domain 1"/>
    <property type="match status" value="1"/>
</dbReference>
<dbReference type="AlphaFoldDB" id="A0A9R0JJ51"/>
<dbReference type="Pfam" id="PF08284">
    <property type="entry name" value="RVP_2"/>
    <property type="match status" value="1"/>
</dbReference>
<evidence type="ECO:0000313" key="2">
    <source>
        <dbReference type="Proteomes" id="UP000813463"/>
    </source>
</evidence>
<feature type="compositionally biased region" description="Gly residues" evidence="1">
    <location>
        <begin position="175"/>
        <end position="184"/>
    </location>
</feature>
<feature type="compositionally biased region" description="Low complexity" evidence="1">
    <location>
        <begin position="83"/>
        <end position="133"/>
    </location>
</feature>
<dbReference type="SUPFAM" id="SSF56672">
    <property type="entry name" value="DNA/RNA polymerases"/>
    <property type="match status" value="1"/>
</dbReference>
<dbReference type="Proteomes" id="UP000813463">
    <property type="component" value="Chromosome 1"/>
</dbReference>
<evidence type="ECO:0008006" key="4">
    <source>
        <dbReference type="Google" id="ProtNLM"/>
    </source>
</evidence>
<feature type="region of interest" description="Disordered" evidence="1">
    <location>
        <begin position="83"/>
        <end position="138"/>
    </location>
</feature>
<feature type="region of interest" description="Disordered" evidence="1">
    <location>
        <begin position="151"/>
        <end position="187"/>
    </location>
</feature>
<dbReference type="PANTHER" id="PTHR15503">
    <property type="entry name" value="LDOC1 RELATED"/>
    <property type="match status" value="1"/>
</dbReference>
<name>A0A9R0JJ51_SPIOL</name>
<dbReference type="InterPro" id="IPR032567">
    <property type="entry name" value="RTL1-rel"/>
</dbReference>
<dbReference type="Gene3D" id="2.40.70.10">
    <property type="entry name" value="Acid Proteases"/>
    <property type="match status" value="1"/>
</dbReference>
<reference evidence="3" key="2">
    <citation type="submission" date="2025-08" db="UniProtKB">
        <authorList>
            <consortium name="RefSeq"/>
        </authorList>
    </citation>
    <scope>IDENTIFICATION</scope>
    <source>
        <tissue evidence="3">Leaf</tissue>
    </source>
</reference>
<dbReference type="KEGG" id="soe:110776410"/>
<dbReference type="InterPro" id="IPR021109">
    <property type="entry name" value="Peptidase_aspartic_dom_sf"/>
</dbReference>